<evidence type="ECO:0000256" key="4">
    <source>
        <dbReference type="ARBA" id="ARBA00022741"/>
    </source>
</evidence>
<dbReference type="InterPro" id="IPR001048">
    <property type="entry name" value="Asp/Glu/Uridylate_kinase"/>
</dbReference>
<name>A0A918N2J9_9FLAO</name>
<dbReference type="GO" id="GO:0005524">
    <property type="term" value="F:ATP binding"/>
    <property type="evidence" value="ECO:0007669"/>
    <property type="project" value="UniProtKB-KW"/>
</dbReference>
<dbReference type="InterPro" id="IPR054352">
    <property type="entry name" value="ACT_Aspartokinase"/>
</dbReference>
<comment type="caution">
    <text evidence="13">The sequence shown here is derived from an EMBL/GenBank/DDBJ whole genome shotgun (WGS) entry which is preliminary data.</text>
</comment>
<dbReference type="GO" id="GO:0005829">
    <property type="term" value="C:cytosol"/>
    <property type="evidence" value="ECO:0007669"/>
    <property type="project" value="TreeGrafter"/>
</dbReference>
<sequence length="444" mass="49797">MKILKFGGTSLGSIENLNKVKNILKSDYDQKIVVCSAMSGVTDQLVSLSENIKLKKTKEIALQLYNLKEKHVGVIDNLIEDEDKRKKMRSVLSQIINEILDLSAMEYSEILHSKIITRGEALLTHIFSDYLNLVGVPNELLSAEDFMWVDNIENPNLEKVSKKLNSILRKKTNIPLYITQGFICRNKEGDIDNLRRGGSDYSATIIGAALGADEIQIWTDIDGVHNNDPRYVEDTFSIPSLSYNEASELAYFGAKILHPQTVFPVIDKNIPIVLKNTFNTEALGTIISNKSIARGIKAISAKDKITAVKIKSSRDLMTCDFLKRIFEVFNKYQTSIDMVATSEKSISLTIEDTDDLIKIQKEIEVYAEVIIEPHNSIICIVGESIITDKKSHKLFDALNHISIKMISFGGSDNNISILVETKDKTSALKALHKNLFLIQQEVMI</sequence>
<dbReference type="SUPFAM" id="SSF53633">
    <property type="entry name" value="Carbamate kinase-like"/>
    <property type="match status" value="1"/>
</dbReference>
<dbReference type="Gene3D" id="3.40.1160.10">
    <property type="entry name" value="Acetylglutamate kinase-like"/>
    <property type="match status" value="1"/>
</dbReference>
<gene>
    <name evidence="13" type="ORF">GCM10007384_03570</name>
</gene>
<feature type="binding site" evidence="8">
    <location>
        <begin position="5"/>
        <end position="8"/>
    </location>
    <ligand>
        <name>ATP</name>
        <dbReference type="ChEBI" id="CHEBI:30616"/>
    </ligand>
</feature>
<dbReference type="CDD" id="cd04243">
    <property type="entry name" value="AAK_AK-HSDH-like"/>
    <property type="match status" value="1"/>
</dbReference>
<proteinExistence type="inferred from homology"/>
<evidence type="ECO:0000256" key="5">
    <source>
        <dbReference type="ARBA" id="ARBA00022777"/>
    </source>
</evidence>
<feature type="domain" description="Aspartokinase ACT" evidence="12">
    <location>
        <begin position="378"/>
        <end position="434"/>
    </location>
</feature>
<keyword evidence="5 9" id="KW-0418">Kinase</keyword>
<evidence type="ECO:0000259" key="11">
    <source>
        <dbReference type="Pfam" id="PF00696"/>
    </source>
</evidence>
<evidence type="ECO:0000313" key="14">
    <source>
        <dbReference type="Proteomes" id="UP000601108"/>
    </source>
</evidence>
<comment type="pathway">
    <text evidence="10">Amino-acid biosynthesis; L-methionine biosynthesis via de novo pathway; L-homoserine from L-aspartate: step 1/3.</text>
</comment>
<keyword evidence="10" id="KW-0028">Amino-acid biosynthesis</keyword>
<dbReference type="Gene3D" id="3.30.70.260">
    <property type="match status" value="2"/>
</dbReference>
<evidence type="ECO:0000256" key="3">
    <source>
        <dbReference type="ARBA" id="ARBA00022679"/>
    </source>
</evidence>
<dbReference type="Proteomes" id="UP000601108">
    <property type="component" value="Unassembled WGS sequence"/>
</dbReference>
<evidence type="ECO:0000256" key="7">
    <source>
        <dbReference type="ARBA" id="ARBA00047872"/>
    </source>
</evidence>
<evidence type="ECO:0000256" key="1">
    <source>
        <dbReference type="ARBA" id="ARBA00004766"/>
    </source>
</evidence>
<comment type="catalytic activity">
    <reaction evidence="7 9">
        <text>L-aspartate + ATP = 4-phospho-L-aspartate + ADP</text>
        <dbReference type="Rhea" id="RHEA:23776"/>
        <dbReference type="ChEBI" id="CHEBI:29991"/>
        <dbReference type="ChEBI" id="CHEBI:30616"/>
        <dbReference type="ChEBI" id="CHEBI:57535"/>
        <dbReference type="ChEBI" id="CHEBI:456216"/>
        <dbReference type="EC" id="2.7.2.4"/>
    </reaction>
</comment>
<dbReference type="PANTHER" id="PTHR21499:SF59">
    <property type="entry name" value="ASPARTOKINASE"/>
    <property type="match status" value="1"/>
</dbReference>
<dbReference type="InterPro" id="IPR001341">
    <property type="entry name" value="Asp_kinase"/>
</dbReference>
<evidence type="ECO:0000256" key="10">
    <source>
        <dbReference type="RuleBase" id="RU004249"/>
    </source>
</evidence>
<feature type="binding site" evidence="8">
    <location>
        <begin position="219"/>
        <end position="220"/>
    </location>
    <ligand>
        <name>ATP</name>
        <dbReference type="ChEBI" id="CHEBI:30616"/>
    </ligand>
</feature>
<dbReference type="NCBIfam" id="TIGR00657">
    <property type="entry name" value="asp_kinases"/>
    <property type="match status" value="1"/>
</dbReference>
<dbReference type="PIRSF" id="PIRSF000726">
    <property type="entry name" value="Asp_kin"/>
    <property type="match status" value="1"/>
</dbReference>
<keyword evidence="4 8" id="KW-0547">Nucleotide-binding</keyword>
<dbReference type="InterPro" id="IPR045865">
    <property type="entry name" value="ACT-like_dom_sf"/>
</dbReference>
<dbReference type="InterPro" id="IPR018042">
    <property type="entry name" value="Aspartate_kinase_CS"/>
</dbReference>
<accession>A0A918N2J9</accession>
<evidence type="ECO:0000256" key="2">
    <source>
        <dbReference type="ARBA" id="ARBA00010122"/>
    </source>
</evidence>
<dbReference type="SUPFAM" id="SSF55021">
    <property type="entry name" value="ACT-like"/>
    <property type="match status" value="2"/>
</dbReference>
<comment type="pathway">
    <text evidence="1 10">Amino-acid biosynthesis; L-lysine biosynthesis via DAP pathway; (S)-tetrahydrodipicolinate from L-aspartate: step 1/4.</text>
</comment>
<dbReference type="PROSITE" id="PS00324">
    <property type="entry name" value="ASPARTOKINASE"/>
    <property type="match status" value="1"/>
</dbReference>
<dbReference type="GO" id="GO:0004072">
    <property type="term" value="F:aspartate kinase activity"/>
    <property type="evidence" value="ECO:0007669"/>
    <property type="project" value="UniProtKB-EC"/>
</dbReference>
<dbReference type="Pfam" id="PF22468">
    <property type="entry name" value="ACT_9"/>
    <property type="match status" value="1"/>
</dbReference>
<dbReference type="InterPro" id="IPR042199">
    <property type="entry name" value="AsparK_Bifunc_asparK/hSer_DH"/>
</dbReference>
<feature type="binding site" evidence="8">
    <location>
        <position position="230"/>
    </location>
    <ligand>
        <name>ATP</name>
        <dbReference type="ChEBI" id="CHEBI:30616"/>
    </ligand>
</feature>
<organism evidence="13 14">
    <name type="scientific">Aquimarina muelleri</name>
    <dbReference type="NCBI Taxonomy" id="279356"/>
    <lineage>
        <taxon>Bacteria</taxon>
        <taxon>Pseudomonadati</taxon>
        <taxon>Bacteroidota</taxon>
        <taxon>Flavobacteriia</taxon>
        <taxon>Flavobacteriales</taxon>
        <taxon>Flavobacteriaceae</taxon>
        <taxon>Aquimarina</taxon>
    </lineage>
</organism>
<evidence type="ECO:0000313" key="13">
    <source>
        <dbReference type="EMBL" id="GGX05164.1"/>
    </source>
</evidence>
<reference evidence="13 14" key="1">
    <citation type="journal article" date="2014" name="Int. J. Syst. Evol. Microbiol.">
        <title>Complete genome sequence of Corynebacterium casei LMG S-19264T (=DSM 44701T), isolated from a smear-ripened cheese.</title>
        <authorList>
            <consortium name="US DOE Joint Genome Institute (JGI-PGF)"/>
            <person name="Walter F."/>
            <person name="Albersmeier A."/>
            <person name="Kalinowski J."/>
            <person name="Ruckert C."/>
        </authorList>
    </citation>
    <scope>NUCLEOTIDE SEQUENCE [LARGE SCALE GENOMIC DNA]</scope>
    <source>
        <strain evidence="13 14">KCTC 12285</strain>
    </source>
</reference>
<dbReference type="RefSeq" id="WP_027410855.1">
    <property type="nucleotide sequence ID" value="NZ_BMWS01000002.1"/>
</dbReference>
<evidence type="ECO:0000256" key="6">
    <source>
        <dbReference type="ARBA" id="ARBA00022840"/>
    </source>
</evidence>
<keyword evidence="14" id="KW-1185">Reference proteome</keyword>
<dbReference type="InterPro" id="IPR036393">
    <property type="entry name" value="AceGlu_kinase-like_sf"/>
</dbReference>
<evidence type="ECO:0000259" key="12">
    <source>
        <dbReference type="Pfam" id="PF22468"/>
    </source>
</evidence>
<keyword evidence="3 9" id="KW-0808">Transferase</keyword>
<feature type="domain" description="Aspartate/glutamate/uridylate kinase" evidence="11">
    <location>
        <begin position="2"/>
        <end position="276"/>
    </location>
</feature>
<dbReference type="Pfam" id="PF00696">
    <property type="entry name" value="AA_kinase"/>
    <property type="match status" value="1"/>
</dbReference>
<dbReference type="EMBL" id="BMWS01000002">
    <property type="protein sequence ID" value="GGX05164.1"/>
    <property type="molecule type" value="Genomic_DNA"/>
</dbReference>
<dbReference type="AlphaFoldDB" id="A0A918N2J9"/>
<dbReference type="PANTHER" id="PTHR21499">
    <property type="entry name" value="ASPARTATE KINASE"/>
    <property type="match status" value="1"/>
</dbReference>
<comment type="similarity">
    <text evidence="2 9">Belongs to the aspartokinase family.</text>
</comment>
<dbReference type="Gene3D" id="1.20.120.1320">
    <property type="entry name" value="Aspartokinase, catalytic domain"/>
    <property type="match status" value="1"/>
</dbReference>
<feature type="binding site" evidence="8">
    <location>
        <position position="42"/>
    </location>
    <ligand>
        <name>substrate</name>
    </ligand>
</feature>
<evidence type="ECO:0000256" key="9">
    <source>
        <dbReference type="RuleBase" id="RU003448"/>
    </source>
</evidence>
<dbReference type="InterPro" id="IPR005260">
    <property type="entry name" value="Asp_kin_monofn"/>
</dbReference>
<dbReference type="GO" id="GO:0009090">
    <property type="term" value="P:homoserine biosynthetic process"/>
    <property type="evidence" value="ECO:0007669"/>
    <property type="project" value="TreeGrafter"/>
</dbReference>
<evidence type="ECO:0000256" key="8">
    <source>
        <dbReference type="PIRSR" id="PIRSR000726-1"/>
    </source>
</evidence>
<dbReference type="EC" id="2.7.2.4" evidence="9"/>
<comment type="pathway">
    <text evidence="10">Amino-acid biosynthesis; L-threonine biosynthesis; L-threonine from L-aspartate: step 1/5.</text>
</comment>
<keyword evidence="6 8" id="KW-0067">ATP-binding</keyword>
<feature type="binding site" evidence="8">
    <location>
        <position position="120"/>
    </location>
    <ligand>
        <name>substrate</name>
    </ligand>
</feature>
<dbReference type="GO" id="GO:0009089">
    <property type="term" value="P:lysine biosynthetic process via diaminopimelate"/>
    <property type="evidence" value="ECO:0007669"/>
    <property type="project" value="InterPro"/>
</dbReference>
<protein>
    <recommendedName>
        <fullName evidence="9">Aspartokinase</fullName>
        <ecNumber evidence="9">2.7.2.4</ecNumber>
    </recommendedName>
</protein>